<gene>
    <name evidence="1" type="ORF">HPB47_016250</name>
</gene>
<feature type="non-terminal residue" evidence="1">
    <location>
        <position position="1"/>
    </location>
</feature>
<comment type="caution">
    <text evidence="1">The sequence shown here is derived from an EMBL/GenBank/DDBJ whole genome shotgun (WGS) entry which is preliminary data.</text>
</comment>
<reference evidence="1 2" key="1">
    <citation type="journal article" date="2020" name="Cell">
        <title>Large-Scale Comparative Analyses of Tick Genomes Elucidate Their Genetic Diversity and Vector Capacities.</title>
        <authorList>
            <consortium name="Tick Genome and Microbiome Consortium (TIGMIC)"/>
            <person name="Jia N."/>
            <person name="Wang J."/>
            <person name="Shi W."/>
            <person name="Du L."/>
            <person name="Sun Y."/>
            <person name="Zhan W."/>
            <person name="Jiang J.F."/>
            <person name="Wang Q."/>
            <person name="Zhang B."/>
            <person name="Ji P."/>
            <person name="Bell-Sakyi L."/>
            <person name="Cui X.M."/>
            <person name="Yuan T.T."/>
            <person name="Jiang B.G."/>
            <person name="Yang W.F."/>
            <person name="Lam T.T."/>
            <person name="Chang Q.C."/>
            <person name="Ding S.J."/>
            <person name="Wang X.J."/>
            <person name="Zhu J.G."/>
            <person name="Ruan X.D."/>
            <person name="Zhao L."/>
            <person name="Wei J.T."/>
            <person name="Ye R.Z."/>
            <person name="Que T.C."/>
            <person name="Du C.H."/>
            <person name="Zhou Y.H."/>
            <person name="Cheng J.X."/>
            <person name="Dai P.F."/>
            <person name="Guo W.B."/>
            <person name="Han X.H."/>
            <person name="Huang E.J."/>
            <person name="Li L.F."/>
            <person name="Wei W."/>
            <person name="Gao Y.C."/>
            <person name="Liu J.Z."/>
            <person name="Shao H.Z."/>
            <person name="Wang X."/>
            <person name="Wang C.C."/>
            <person name="Yang T.C."/>
            <person name="Huo Q.B."/>
            <person name="Li W."/>
            <person name="Chen H.Y."/>
            <person name="Chen S.E."/>
            <person name="Zhou L.G."/>
            <person name="Ni X.B."/>
            <person name="Tian J.H."/>
            <person name="Sheng Y."/>
            <person name="Liu T."/>
            <person name="Pan Y.S."/>
            <person name="Xia L.Y."/>
            <person name="Li J."/>
            <person name="Zhao F."/>
            <person name="Cao W.C."/>
        </authorList>
    </citation>
    <scope>NUCLEOTIDE SEQUENCE [LARGE SCALE GENOMIC DNA]</scope>
    <source>
        <strain evidence="1">Iper-2018</strain>
    </source>
</reference>
<name>A0AC60QTS4_IXOPE</name>
<sequence length="83" mass="9120">YLGASRSGDPSGHKLGLNLLLSSGQDPGGAKSIKDFNPTDENDYDKNGVYSTYWEDKEKCENSIQPKYCCWHFNGCQNQGALG</sequence>
<organism evidence="1 2">
    <name type="scientific">Ixodes persulcatus</name>
    <name type="common">Taiga tick</name>
    <dbReference type="NCBI Taxonomy" id="34615"/>
    <lineage>
        <taxon>Eukaryota</taxon>
        <taxon>Metazoa</taxon>
        <taxon>Ecdysozoa</taxon>
        <taxon>Arthropoda</taxon>
        <taxon>Chelicerata</taxon>
        <taxon>Arachnida</taxon>
        <taxon>Acari</taxon>
        <taxon>Parasitiformes</taxon>
        <taxon>Ixodida</taxon>
        <taxon>Ixodoidea</taxon>
        <taxon>Ixodidae</taxon>
        <taxon>Ixodinae</taxon>
        <taxon>Ixodes</taxon>
    </lineage>
</organism>
<dbReference type="EMBL" id="JABSTQ010004952">
    <property type="protein sequence ID" value="KAG0440566.1"/>
    <property type="molecule type" value="Genomic_DNA"/>
</dbReference>
<protein>
    <submittedName>
        <fullName evidence="1">Uncharacterized protein</fullName>
    </submittedName>
</protein>
<evidence type="ECO:0000313" key="1">
    <source>
        <dbReference type="EMBL" id="KAG0440566.1"/>
    </source>
</evidence>
<dbReference type="Proteomes" id="UP000805193">
    <property type="component" value="Unassembled WGS sequence"/>
</dbReference>
<evidence type="ECO:0000313" key="2">
    <source>
        <dbReference type="Proteomes" id="UP000805193"/>
    </source>
</evidence>
<proteinExistence type="predicted"/>
<keyword evidence="2" id="KW-1185">Reference proteome</keyword>
<accession>A0AC60QTS4</accession>